<gene>
    <name evidence="1" type="ORF">SAMN05216277_12214</name>
</gene>
<reference evidence="2" key="1">
    <citation type="submission" date="2016-10" db="EMBL/GenBank/DDBJ databases">
        <authorList>
            <person name="Varghese N."/>
            <person name="Submissions S."/>
        </authorList>
    </citation>
    <scope>NUCLEOTIDE SEQUENCE [LARGE SCALE GENOMIC DNA]</scope>
    <source>
        <strain evidence="2">CGMCC 1.10329</strain>
    </source>
</reference>
<accession>A0A1I5W0R2</accession>
<proteinExistence type="predicted"/>
<evidence type="ECO:0000313" key="2">
    <source>
        <dbReference type="Proteomes" id="UP000183769"/>
    </source>
</evidence>
<sequence>MIHEYAHTLLHGDVDAERSKREVEAEAVANVLGRYCGLDTSGSTFYLAAWESDDPEVVRDRFGRISRTAEELIDALEGT</sequence>
<dbReference type="EMBL" id="FOXI01000022">
    <property type="protein sequence ID" value="SFQ13344.1"/>
    <property type="molecule type" value="Genomic_DNA"/>
</dbReference>
<protein>
    <recommendedName>
        <fullName evidence="3">IrrE N-terminal-like domain-containing protein</fullName>
    </recommendedName>
</protein>
<keyword evidence="2" id="KW-1185">Reference proteome</keyword>
<dbReference type="Proteomes" id="UP000183769">
    <property type="component" value="Unassembled WGS sequence"/>
</dbReference>
<evidence type="ECO:0008006" key="3">
    <source>
        <dbReference type="Google" id="ProtNLM"/>
    </source>
</evidence>
<dbReference type="AlphaFoldDB" id="A0A1I5W0R2"/>
<name>A0A1I5W0R2_9EURY</name>
<evidence type="ECO:0000313" key="1">
    <source>
        <dbReference type="EMBL" id="SFQ13344.1"/>
    </source>
</evidence>
<organism evidence="1 2">
    <name type="scientific">Halolamina pelagica</name>
    <dbReference type="NCBI Taxonomy" id="699431"/>
    <lineage>
        <taxon>Archaea</taxon>
        <taxon>Methanobacteriati</taxon>
        <taxon>Methanobacteriota</taxon>
        <taxon>Stenosarchaea group</taxon>
        <taxon>Halobacteria</taxon>
        <taxon>Halobacteriales</taxon>
        <taxon>Haloferacaceae</taxon>
    </lineage>
</organism>